<sequence>MYDDTHDPDRFDPQVWSRAILHDHYASDPAWQDRLRHLVLVDGRLVDTWTEPVEGTPWQAHAEHFDREARRHAAPPAPPQAPPYERALLWLEDACGGRAGVHELDAAPLVDVDDRPEASDPADRERLAQTVEHLDGVAATVLTDALGPAQADELGIALRRALALVWQARPDVVRRPRSPQHLAGTLCWVVGKANGLFGPQGSVRMKEVREALAVGASLAGNHAEVEDALWGLRSRNRTCFRPSGLPDLLLTGRSDLLVSGVRRHLVRVREQALVAQAAQAA</sequence>
<dbReference type="EMBL" id="FOQG01000003">
    <property type="protein sequence ID" value="SFH89643.1"/>
    <property type="molecule type" value="Genomic_DNA"/>
</dbReference>
<gene>
    <name evidence="1" type="ORF">SAMN05216561_10365</name>
</gene>
<accession>A0A1I3DSK0</accession>
<dbReference type="OrthoDB" id="3771338at2"/>
<dbReference type="STRING" id="1005945.SAMN05216561_10365"/>
<dbReference type="AlphaFoldDB" id="A0A1I3DSK0"/>
<proteinExistence type="predicted"/>
<dbReference type="RefSeq" id="WP_091110841.1">
    <property type="nucleotide sequence ID" value="NZ_BKAF01000020.1"/>
</dbReference>
<dbReference type="Proteomes" id="UP000198649">
    <property type="component" value="Unassembled WGS sequence"/>
</dbReference>
<protein>
    <submittedName>
        <fullName evidence="1">Uncharacterized protein</fullName>
    </submittedName>
</protein>
<evidence type="ECO:0000313" key="1">
    <source>
        <dbReference type="EMBL" id="SFH89643.1"/>
    </source>
</evidence>
<organism evidence="1 2">
    <name type="scientific">Nocardioides psychrotolerans</name>
    <dbReference type="NCBI Taxonomy" id="1005945"/>
    <lineage>
        <taxon>Bacteria</taxon>
        <taxon>Bacillati</taxon>
        <taxon>Actinomycetota</taxon>
        <taxon>Actinomycetes</taxon>
        <taxon>Propionibacteriales</taxon>
        <taxon>Nocardioidaceae</taxon>
        <taxon>Nocardioides</taxon>
    </lineage>
</organism>
<name>A0A1I3DSK0_9ACTN</name>
<evidence type="ECO:0000313" key="2">
    <source>
        <dbReference type="Proteomes" id="UP000198649"/>
    </source>
</evidence>
<keyword evidence="2" id="KW-1185">Reference proteome</keyword>
<reference evidence="1 2" key="1">
    <citation type="submission" date="2016-10" db="EMBL/GenBank/DDBJ databases">
        <authorList>
            <person name="de Groot N.N."/>
        </authorList>
    </citation>
    <scope>NUCLEOTIDE SEQUENCE [LARGE SCALE GENOMIC DNA]</scope>
    <source>
        <strain evidence="1 2">CGMCC 1.11156</strain>
    </source>
</reference>